<keyword evidence="7" id="KW-0408">Iron</keyword>
<evidence type="ECO:0000313" key="12">
    <source>
        <dbReference type="EMBL" id="KAG9396788.1"/>
    </source>
</evidence>
<dbReference type="GO" id="GO:0006366">
    <property type="term" value="P:transcription by RNA polymerase II"/>
    <property type="evidence" value="ECO:0007669"/>
    <property type="project" value="TreeGrafter"/>
</dbReference>
<keyword evidence="6" id="KW-0067">ATP-binding</keyword>
<evidence type="ECO:0000256" key="4">
    <source>
        <dbReference type="ARBA" id="ARBA00022801"/>
    </source>
</evidence>
<dbReference type="OrthoDB" id="272481at2759"/>
<evidence type="ECO:0000256" key="2">
    <source>
        <dbReference type="ARBA" id="ARBA00022723"/>
    </source>
</evidence>
<comment type="caution">
    <text evidence="12">The sequence shown here is derived from an EMBL/GenBank/DDBJ whole genome shotgun (WGS) entry which is preliminary data.</text>
</comment>
<dbReference type="PANTHER" id="PTHR11472:SF1">
    <property type="entry name" value="GENERAL TRANSCRIPTION AND DNA REPAIR FACTOR IIH HELICASE SUBUNIT XPD"/>
    <property type="match status" value="1"/>
</dbReference>
<dbReference type="GO" id="GO:0051536">
    <property type="term" value="F:iron-sulfur cluster binding"/>
    <property type="evidence" value="ECO:0007669"/>
    <property type="project" value="UniProtKB-KW"/>
</dbReference>
<evidence type="ECO:0000256" key="6">
    <source>
        <dbReference type="ARBA" id="ARBA00022840"/>
    </source>
</evidence>
<sequence length="882" mass="97058">MHYLKQALDCRTSDKSLTLAERQQEKGHAILEMPTGTGKTVCLIALSVAYKLHVPTHAVDKASNAPLQGPPPVGKLIFTTRTVSQVVKFTEELKDLMEYRARTDVAKALQEAIAAKPHLKPGTARALKCMALSSRRNLCINAEVNCLPDGNAVDSRCRAIQRGDMEDGMPAGGCPHFKPDSFESGVESVWSSHLVSNLAEFKESKGVCPYYIARNAIPEADVVVCAYQYLLDPRIALELRPCFTPDSIVVFDEAHNLEMSAMQTLSIHLTRFTLDAARHSLHALAVKVREKEVTVFSSIRESFLEAQQRMFSDSTADREAASGPLPFLTPSVDELRSYFKDKHANRIPGNLRAPEAFIRHLQRVIEYLKRRMLTDVASYESPDTFIKNMTRADIGINDVSLRTGEMEKLPDRLLMLLFELGEADIGSYMPLLNVCYLMGLSAHSVQSNGFKLVIQPSQFKLECIVGAADDDKTIGRTIATGATVPSDGTGWTADPGRDTAAGRLTRFPIFLASDPNGVAQDVGLCSDELVLSKATPVIQLVCLDPRIAMEPLLKYYRNVVVTSGTLSPKPLAGAEGPQASVIERLLGMVNEYAPVVTKALELTLVRPTLFPVIVSRSADQIALTSSFKSREDSSIVKGYGFLVQQVCEATPDGVIVFFPSYSFMDELIYQWDAQKTLHNIQEHKLLFIERPNPAETVKALEHYQTACDNGRGAVLFAVARGKVSEGIDFKGHHGRAVVLIGVPFPFTLSPVYQLRLQYISDPETMNIPERQYVTYDAMRAAAQCVGRVLRGKEDYGVVVFADNRYGRTASLQHLPKWIVKQMGGGGDRALGVSTDMSRGMISKFLGEMARPLTVADQVAAGAALDSPEKCKEHMRQKFGVIV</sequence>
<dbReference type="PROSITE" id="PS51193">
    <property type="entry name" value="HELICASE_ATP_BIND_2"/>
    <property type="match status" value="1"/>
</dbReference>
<reference evidence="12" key="1">
    <citation type="submission" date="2021-05" db="EMBL/GenBank/DDBJ databases">
        <title>A free-living protist that lacks canonical eukaryotic 1 DNA replication and segregation systems.</title>
        <authorList>
            <person name="Salas-Leiva D.E."/>
            <person name="Tromer E.C."/>
            <person name="Curtis B.A."/>
            <person name="Jerlstrom-Hultqvist J."/>
            <person name="Kolisko M."/>
            <person name="Yi Z."/>
            <person name="Salas-Leiva J.S."/>
            <person name="Gallot-Lavallee L."/>
            <person name="Kops G.J.P.L."/>
            <person name="Archibald J.M."/>
            <person name="Simpson A.G.B."/>
            <person name="Roger A.J."/>
        </authorList>
    </citation>
    <scope>NUCLEOTIDE SEQUENCE</scope>
    <source>
        <strain evidence="12">BICM</strain>
    </source>
</reference>
<dbReference type="CDD" id="cd18788">
    <property type="entry name" value="SF2_C_XPD"/>
    <property type="match status" value="1"/>
</dbReference>
<gene>
    <name evidence="12" type="ORF">J8273_1831</name>
</gene>
<evidence type="ECO:0000256" key="5">
    <source>
        <dbReference type="ARBA" id="ARBA00022806"/>
    </source>
</evidence>
<dbReference type="InterPro" id="IPR013020">
    <property type="entry name" value="Rad3/Chl1-like"/>
</dbReference>
<dbReference type="GO" id="GO:0046872">
    <property type="term" value="F:metal ion binding"/>
    <property type="evidence" value="ECO:0007669"/>
    <property type="project" value="UniProtKB-KW"/>
</dbReference>
<evidence type="ECO:0000256" key="10">
    <source>
        <dbReference type="ARBA" id="ARBA00023242"/>
    </source>
</evidence>
<evidence type="ECO:0000256" key="7">
    <source>
        <dbReference type="ARBA" id="ARBA00023004"/>
    </source>
</evidence>
<keyword evidence="5 12" id="KW-0347">Helicase</keyword>
<proteinExistence type="predicted"/>
<dbReference type="InterPro" id="IPR006555">
    <property type="entry name" value="ATP-dep_Helicase_C"/>
</dbReference>
<dbReference type="Gene3D" id="3.40.50.300">
    <property type="entry name" value="P-loop containing nucleotide triphosphate hydrolases"/>
    <property type="match status" value="2"/>
</dbReference>
<dbReference type="InterPro" id="IPR006554">
    <property type="entry name" value="Helicase-like_DEXD_c2"/>
</dbReference>
<dbReference type="InterPro" id="IPR014013">
    <property type="entry name" value="Helic_SF1/SF2_ATP-bd_DinG/Rad3"/>
</dbReference>
<dbReference type="SMART" id="SM00491">
    <property type="entry name" value="HELICc2"/>
    <property type="match status" value="1"/>
</dbReference>
<keyword evidence="13" id="KW-1185">Reference proteome</keyword>
<keyword evidence="2" id="KW-0479">Metal-binding</keyword>
<keyword evidence="10" id="KW-0539">Nucleus</keyword>
<dbReference type="InterPro" id="IPR027417">
    <property type="entry name" value="P-loop_NTPase"/>
</dbReference>
<dbReference type="GO" id="GO:0016818">
    <property type="term" value="F:hydrolase activity, acting on acid anhydrides, in phosphorus-containing anhydrides"/>
    <property type="evidence" value="ECO:0007669"/>
    <property type="project" value="InterPro"/>
</dbReference>
<name>A0A8J6E454_9EUKA</name>
<keyword evidence="9" id="KW-0413">Isomerase</keyword>
<accession>A0A8J6E454</accession>
<protein>
    <submittedName>
        <fullName evidence="12">DNA helicase ERCC2</fullName>
    </submittedName>
</protein>
<dbReference type="InterPro" id="IPR045028">
    <property type="entry name" value="DinG/Rad3-like"/>
</dbReference>
<evidence type="ECO:0000256" key="8">
    <source>
        <dbReference type="ARBA" id="ARBA00023014"/>
    </source>
</evidence>
<dbReference type="GO" id="GO:0003684">
    <property type="term" value="F:damaged DNA binding"/>
    <property type="evidence" value="ECO:0007669"/>
    <property type="project" value="TreeGrafter"/>
</dbReference>
<evidence type="ECO:0000313" key="13">
    <source>
        <dbReference type="Proteomes" id="UP000717585"/>
    </source>
</evidence>
<dbReference type="FunFam" id="3.40.50.300:FF:000135">
    <property type="entry name" value="DNA repair helicase RAD3, putative"/>
    <property type="match status" value="1"/>
</dbReference>
<dbReference type="GO" id="GO:0005524">
    <property type="term" value="F:ATP binding"/>
    <property type="evidence" value="ECO:0007669"/>
    <property type="project" value="UniProtKB-KW"/>
</dbReference>
<dbReference type="EMBL" id="JAHDYR010000005">
    <property type="protein sequence ID" value="KAG9396788.1"/>
    <property type="molecule type" value="Genomic_DNA"/>
</dbReference>
<dbReference type="AlphaFoldDB" id="A0A8J6E454"/>
<dbReference type="SMART" id="SM00488">
    <property type="entry name" value="DEXDc2"/>
    <property type="match status" value="1"/>
</dbReference>
<keyword evidence="3" id="KW-0547">Nucleotide-binding</keyword>
<keyword evidence="8" id="KW-0411">Iron-sulfur</keyword>
<keyword evidence="4" id="KW-0378">Hydrolase</keyword>
<organism evidence="12 13">
    <name type="scientific">Carpediemonas membranifera</name>
    <dbReference type="NCBI Taxonomy" id="201153"/>
    <lineage>
        <taxon>Eukaryota</taxon>
        <taxon>Metamonada</taxon>
        <taxon>Carpediemonas-like organisms</taxon>
        <taxon>Carpediemonas</taxon>
    </lineage>
</organism>
<dbReference type="GO" id="GO:0005634">
    <property type="term" value="C:nucleus"/>
    <property type="evidence" value="ECO:0007669"/>
    <property type="project" value="UniProtKB-SubCell"/>
</dbReference>
<dbReference type="Proteomes" id="UP000717585">
    <property type="component" value="Unassembled WGS sequence"/>
</dbReference>
<comment type="subcellular location">
    <subcellularLocation>
        <location evidence="1">Nucleus</location>
    </subcellularLocation>
</comment>
<feature type="domain" description="Helicase ATP-binding" evidence="11">
    <location>
        <begin position="1"/>
        <end position="311"/>
    </location>
</feature>
<evidence type="ECO:0000256" key="9">
    <source>
        <dbReference type="ARBA" id="ARBA00023235"/>
    </source>
</evidence>
<dbReference type="InterPro" id="IPR010614">
    <property type="entry name" value="RAD3-like_helicase_DEAD"/>
</dbReference>
<dbReference type="SUPFAM" id="SSF52540">
    <property type="entry name" value="P-loop containing nucleoside triphosphate hydrolases"/>
    <property type="match status" value="1"/>
</dbReference>
<dbReference type="PANTHER" id="PTHR11472">
    <property type="entry name" value="DNA REPAIR DEAD HELICASE RAD3/XP-D SUBFAMILY MEMBER"/>
    <property type="match status" value="1"/>
</dbReference>
<dbReference type="Pfam" id="PF06733">
    <property type="entry name" value="DEAD_2"/>
    <property type="match status" value="1"/>
</dbReference>
<dbReference type="GO" id="GO:0045951">
    <property type="term" value="P:positive regulation of mitotic recombination"/>
    <property type="evidence" value="ECO:0007669"/>
    <property type="project" value="TreeGrafter"/>
</dbReference>
<dbReference type="NCBIfam" id="TIGR00604">
    <property type="entry name" value="rad3"/>
    <property type="match status" value="1"/>
</dbReference>
<dbReference type="GO" id="GO:0003678">
    <property type="term" value="F:DNA helicase activity"/>
    <property type="evidence" value="ECO:0007669"/>
    <property type="project" value="InterPro"/>
</dbReference>
<evidence type="ECO:0000259" key="11">
    <source>
        <dbReference type="PROSITE" id="PS51193"/>
    </source>
</evidence>
<evidence type="ECO:0000256" key="3">
    <source>
        <dbReference type="ARBA" id="ARBA00022741"/>
    </source>
</evidence>
<dbReference type="Pfam" id="PF13307">
    <property type="entry name" value="Helicase_C_2"/>
    <property type="match status" value="1"/>
</dbReference>
<evidence type="ECO:0000256" key="1">
    <source>
        <dbReference type="ARBA" id="ARBA00004123"/>
    </source>
</evidence>